<feature type="domain" description="HTH cro/C1-type" evidence="1">
    <location>
        <begin position="26"/>
        <end position="66"/>
    </location>
</feature>
<protein>
    <recommendedName>
        <fullName evidence="1">HTH cro/C1-type domain-containing protein</fullName>
    </recommendedName>
</protein>
<organism evidence="2 3">
    <name type="scientific">Streptomyces chryseus</name>
    <dbReference type="NCBI Taxonomy" id="68186"/>
    <lineage>
        <taxon>Bacteria</taxon>
        <taxon>Bacillati</taxon>
        <taxon>Actinomycetota</taxon>
        <taxon>Actinomycetes</taxon>
        <taxon>Kitasatosporales</taxon>
        <taxon>Streptomycetaceae</taxon>
        <taxon>Streptomyces</taxon>
    </lineage>
</organism>
<evidence type="ECO:0000313" key="3">
    <source>
        <dbReference type="Proteomes" id="UP000599437"/>
    </source>
</evidence>
<dbReference type="InterPro" id="IPR010982">
    <property type="entry name" value="Lambda_DNA-bd_dom_sf"/>
</dbReference>
<accession>A0ABQ3DKM5</accession>
<dbReference type="RefSeq" id="WP_138895136.1">
    <property type="nucleotide sequence ID" value="NZ_BMVO01000003.1"/>
</dbReference>
<sequence>MSIRLRSDVLNAKAEEAGDHTSLAIATRAGVRNSTITRLLAGETTPSIATLVRLRDAYGLDTLDELLALTSEVPEVEQVPA</sequence>
<dbReference type="InterPro" id="IPR001387">
    <property type="entry name" value="Cro/C1-type_HTH"/>
</dbReference>
<dbReference type="PROSITE" id="PS50943">
    <property type="entry name" value="HTH_CROC1"/>
    <property type="match status" value="1"/>
</dbReference>
<comment type="caution">
    <text evidence="2">The sequence shown here is derived from an EMBL/GenBank/DDBJ whole genome shotgun (WGS) entry which is preliminary data.</text>
</comment>
<evidence type="ECO:0000313" key="2">
    <source>
        <dbReference type="EMBL" id="GHA93965.1"/>
    </source>
</evidence>
<gene>
    <name evidence="2" type="ORF">GCM10010346_15840</name>
</gene>
<dbReference type="EMBL" id="BMVO01000003">
    <property type="protein sequence ID" value="GHA93965.1"/>
    <property type="molecule type" value="Genomic_DNA"/>
</dbReference>
<dbReference type="Gene3D" id="1.10.260.40">
    <property type="entry name" value="lambda repressor-like DNA-binding domains"/>
    <property type="match status" value="1"/>
</dbReference>
<name>A0ABQ3DKM5_9ACTN</name>
<keyword evidence="3" id="KW-1185">Reference proteome</keyword>
<dbReference type="SUPFAM" id="SSF47413">
    <property type="entry name" value="lambda repressor-like DNA-binding domains"/>
    <property type="match status" value="1"/>
</dbReference>
<evidence type="ECO:0000259" key="1">
    <source>
        <dbReference type="PROSITE" id="PS50943"/>
    </source>
</evidence>
<proteinExistence type="predicted"/>
<dbReference type="CDD" id="cd00093">
    <property type="entry name" value="HTH_XRE"/>
    <property type="match status" value="1"/>
</dbReference>
<dbReference type="Proteomes" id="UP000599437">
    <property type="component" value="Unassembled WGS sequence"/>
</dbReference>
<reference evidence="3" key="1">
    <citation type="journal article" date="2019" name="Int. J. Syst. Evol. Microbiol.">
        <title>The Global Catalogue of Microorganisms (GCM) 10K type strain sequencing project: providing services to taxonomists for standard genome sequencing and annotation.</title>
        <authorList>
            <consortium name="The Broad Institute Genomics Platform"/>
            <consortium name="The Broad Institute Genome Sequencing Center for Infectious Disease"/>
            <person name="Wu L."/>
            <person name="Ma J."/>
        </authorList>
    </citation>
    <scope>NUCLEOTIDE SEQUENCE [LARGE SCALE GENOMIC DNA]</scope>
    <source>
        <strain evidence="3">JCM 4737</strain>
    </source>
</reference>
<dbReference type="Pfam" id="PF01381">
    <property type="entry name" value="HTH_3"/>
    <property type="match status" value="1"/>
</dbReference>